<evidence type="ECO:0000256" key="8">
    <source>
        <dbReference type="ARBA" id="ARBA00023229"/>
    </source>
</evidence>
<dbReference type="NCBIfam" id="NF045485">
    <property type="entry name" value="FPPsyn"/>
    <property type="match status" value="1"/>
</dbReference>
<dbReference type="GO" id="GO:0016114">
    <property type="term" value="P:terpenoid biosynthetic process"/>
    <property type="evidence" value="ECO:0007669"/>
    <property type="project" value="UniProtKB-ARBA"/>
</dbReference>
<dbReference type="Pfam" id="PF00348">
    <property type="entry name" value="polyprenyl_synt"/>
    <property type="match status" value="1"/>
</dbReference>
<evidence type="ECO:0000313" key="13">
    <source>
        <dbReference type="EMBL" id="SFU29067.1"/>
    </source>
</evidence>
<dbReference type="InterPro" id="IPR008949">
    <property type="entry name" value="Isoprenoid_synthase_dom_sf"/>
</dbReference>
<comment type="similarity">
    <text evidence="2 12">Belongs to the FPP/GGPP synthase family.</text>
</comment>
<proteinExistence type="inferred from homology"/>
<evidence type="ECO:0000313" key="14">
    <source>
        <dbReference type="Proteomes" id="UP000198817"/>
    </source>
</evidence>
<evidence type="ECO:0000256" key="3">
    <source>
        <dbReference type="ARBA" id="ARBA00012439"/>
    </source>
</evidence>
<dbReference type="Proteomes" id="UP000198817">
    <property type="component" value="Unassembled WGS sequence"/>
</dbReference>
<keyword evidence="5 12" id="KW-0808">Transferase</keyword>
<evidence type="ECO:0000256" key="11">
    <source>
        <dbReference type="ARBA" id="ARBA00049399"/>
    </source>
</evidence>
<dbReference type="GO" id="GO:0005737">
    <property type="term" value="C:cytoplasm"/>
    <property type="evidence" value="ECO:0007669"/>
    <property type="project" value="UniProtKB-ARBA"/>
</dbReference>
<evidence type="ECO:0000256" key="12">
    <source>
        <dbReference type="RuleBase" id="RU004466"/>
    </source>
</evidence>
<dbReference type="EC" id="2.5.1.10" evidence="3"/>
<gene>
    <name evidence="13" type="ORF">SAMN05216508_101116</name>
</gene>
<keyword evidence="8" id="KW-0414">Isoprene biosynthesis</keyword>
<evidence type="ECO:0000256" key="1">
    <source>
        <dbReference type="ARBA" id="ARBA00001946"/>
    </source>
</evidence>
<dbReference type="OrthoDB" id="9805316at2"/>
<dbReference type="AlphaFoldDB" id="A0A1I7EYT9"/>
<dbReference type="PANTHER" id="PTHR43281">
    <property type="entry name" value="FARNESYL DIPHOSPHATE SYNTHASE"/>
    <property type="match status" value="1"/>
</dbReference>
<accession>A0A1I7EYT9</accession>
<protein>
    <recommendedName>
        <fullName evidence="4">Farnesyl diphosphate synthase</fullName>
        <ecNumber evidence="3">2.5.1.10</ecNumber>
    </recommendedName>
    <alternativeName>
        <fullName evidence="10">(2E,6E)-farnesyl diphosphate synthase</fullName>
    </alternativeName>
    <alternativeName>
        <fullName evidence="9">Geranyltranstransferase</fullName>
    </alternativeName>
</protein>
<dbReference type="GO" id="GO:0004337">
    <property type="term" value="F:(2E,6E)-farnesyl diphosphate synthase activity"/>
    <property type="evidence" value="ECO:0007669"/>
    <property type="project" value="UniProtKB-EC"/>
</dbReference>
<keyword evidence="6" id="KW-0479">Metal-binding</keyword>
<comment type="cofactor">
    <cofactor evidence="1">
        <name>Mg(2+)</name>
        <dbReference type="ChEBI" id="CHEBI:18420"/>
    </cofactor>
</comment>
<name>A0A1I7EYT9_9FIRM</name>
<dbReference type="EMBL" id="FPBT01000001">
    <property type="protein sequence ID" value="SFU29067.1"/>
    <property type="molecule type" value="Genomic_DNA"/>
</dbReference>
<dbReference type="PROSITE" id="PS00444">
    <property type="entry name" value="POLYPRENYL_SYNTHASE_2"/>
    <property type="match status" value="1"/>
</dbReference>
<dbReference type="FunFam" id="1.10.600.10:FF:000001">
    <property type="entry name" value="Geranylgeranyl diphosphate synthase"/>
    <property type="match status" value="1"/>
</dbReference>
<dbReference type="SFLD" id="SFLDS00005">
    <property type="entry name" value="Isoprenoid_Synthase_Type_I"/>
    <property type="match status" value="1"/>
</dbReference>
<evidence type="ECO:0000256" key="9">
    <source>
        <dbReference type="ARBA" id="ARBA00032380"/>
    </source>
</evidence>
<keyword evidence="7" id="KW-0460">Magnesium</keyword>
<evidence type="ECO:0000256" key="10">
    <source>
        <dbReference type="ARBA" id="ARBA00032873"/>
    </source>
</evidence>
<comment type="catalytic activity">
    <reaction evidence="11">
        <text>isopentenyl diphosphate + (2E)-geranyl diphosphate = (2E,6E)-farnesyl diphosphate + diphosphate</text>
        <dbReference type="Rhea" id="RHEA:19361"/>
        <dbReference type="ChEBI" id="CHEBI:33019"/>
        <dbReference type="ChEBI" id="CHEBI:58057"/>
        <dbReference type="ChEBI" id="CHEBI:128769"/>
        <dbReference type="ChEBI" id="CHEBI:175763"/>
        <dbReference type="EC" id="2.5.1.10"/>
    </reaction>
</comment>
<dbReference type="STRING" id="155865.SAMN05216515_102117"/>
<dbReference type="SFLD" id="SFLDG01017">
    <property type="entry name" value="Polyprenyl_Transferase_Like"/>
    <property type="match status" value="1"/>
</dbReference>
<dbReference type="InterPro" id="IPR000092">
    <property type="entry name" value="Polyprenyl_synt"/>
</dbReference>
<dbReference type="GO" id="GO:0046872">
    <property type="term" value="F:metal ion binding"/>
    <property type="evidence" value="ECO:0007669"/>
    <property type="project" value="UniProtKB-KW"/>
</dbReference>
<evidence type="ECO:0000256" key="5">
    <source>
        <dbReference type="ARBA" id="ARBA00022679"/>
    </source>
</evidence>
<reference evidence="13 14" key="1">
    <citation type="submission" date="2016-10" db="EMBL/GenBank/DDBJ databases">
        <authorList>
            <person name="de Groot N.N."/>
        </authorList>
    </citation>
    <scope>NUCLEOTIDE SEQUENCE [LARGE SCALE GENOMIC DNA]</scope>
    <source>
        <strain evidence="13 14">KHGC13</strain>
    </source>
</reference>
<dbReference type="InterPro" id="IPR053378">
    <property type="entry name" value="Prenyl_diphosphate_synthase"/>
</dbReference>
<dbReference type="InterPro" id="IPR033749">
    <property type="entry name" value="Polyprenyl_synt_CS"/>
</dbReference>
<evidence type="ECO:0000256" key="2">
    <source>
        <dbReference type="ARBA" id="ARBA00006706"/>
    </source>
</evidence>
<sequence length="296" mass="32305">MRTFEEYLALTEQHLTDPMPAIGAYAETLEESMKYSLLSGGKRIRPVMLLAAAEMAGGTAEEALPYASAIEFIHTYSLIHDDLPAMDDDALRRGRPTNHMVYGAGMATLAGDGLLSAAFEIMLGDMLAHQQDPEALRRRVRAADAIARGAGVRGMVAGQTADLTSESERPSAPLLTFIHENKTAAMIIGAIRAGLFLGDAEEALQNDMERYAYDLGMAFQVADDILDVVGDEKTLGKSVGQDAQNDKLTWVSMYGMEASRSRLHELTEDAVSALEKWGSSGDFFRILVRKLEKRTK</sequence>
<dbReference type="Gene3D" id="1.10.600.10">
    <property type="entry name" value="Farnesyl Diphosphate Synthase"/>
    <property type="match status" value="1"/>
</dbReference>
<evidence type="ECO:0000256" key="4">
    <source>
        <dbReference type="ARBA" id="ARBA00015100"/>
    </source>
</evidence>
<dbReference type="SUPFAM" id="SSF48576">
    <property type="entry name" value="Terpenoid synthases"/>
    <property type="match status" value="1"/>
</dbReference>
<organism evidence="13 14">
    <name type="scientific">Eubacterium pyruvativorans</name>
    <dbReference type="NCBI Taxonomy" id="155865"/>
    <lineage>
        <taxon>Bacteria</taxon>
        <taxon>Bacillati</taxon>
        <taxon>Bacillota</taxon>
        <taxon>Clostridia</taxon>
        <taxon>Eubacteriales</taxon>
        <taxon>Eubacteriaceae</taxon>
        <taxon>Eubacterium</taxon>
    </lineage>
</organism>
<evidence type="ECO:0000256" key="6">
    <source>
        <dbReference type="ARBA" id="ARBA00022723"/>
    </source>
</evidence>
<dbReference type="PANTHER" id="PTHR43281:SF1">
    <property type="entry name" value="FARNESYL DIPHOSPHATE SYNTHASE"/>
    <property type="match status" value="1"/>
</dbReference>
<evidence type="ECO:0000256" key="7">
    <source>
        <dbReference type="ARBA" id="ARBA00022842"/>
    </source>
</evidence>
<dbReference type="RefSeq" id="WP_090469225.1">
    <property type="nucleotide sequence ID" value="NZ_FOWF01000002.1"/>
</dbReference>
<keyword evidence="14" id="KW-1185">Reference proteome</keyword>
<dbReference type="CDD" id="cd00685">
    <property type="entry name" value="Trans_IPPS_HT"/>
    <property type="match status" value="1"/>
</dbReference>
<dbReference type="PROSITE" id="PS00723">
    <property type="entry name" value="POLYPRENYL_SYNTHASE_1"/>
    <property type="match status" value="1"/>
</dbReference>